<evidence type="ECO:0000313" key="2">
    <source>
        <dbReference type="Proteomes" id="UP000243200"/>
    </source>
</evidence>
<organism evidence="1 2">
    <name type="scientific">Plasmodium ovale</name>
    <name type="common">malaria parasite P. ovale</name>
    <dbReference type="NCBI Taxonomy" id="36330"/>
    <lineage>
        <taxon>Eukaryota</taxon>
        <taxon>Sar</taxon>
        <taxon>Alveolata</taxon>
        <taxon>Apicomplexa</taxon>
        <taxon>Aconoidasida</taxon>
        <taxon>Haemosporida</taxon>
        <taxon>Plasmodiidae</taxon>
        <taxon>Plasmodium</taxon>
        <taxon>Plasmodium (Plasmodium)</taxon>
    </lineage>
</organism>
<gene>
    <name evidence="1" type="primary">PowCR01_000239100</name>
    <name evidence="1" type="ORF">POWCR01_000239100</name>
</gene>
<dbReference type="VEuPathDB" id="PlasmoDB:POWCR01_000239100"/>
<protein>
    <submittedName>
        <fullName evidence="1">PIR protein</fullName>
    </submittedName>
</protein>
<name>A0A1C3KL01_PLAOA</name>
<dbReference type="AlphaFoldDB" id="A0A1C3KL01"/>
<accession>A0A1C3KL01</accession>
<proteinExistence type="predicted"/>
<dbReference type="InterPro" id="IPR008780">
    <property type="entry name" value="Plasmodium_Vir"/>
</dbReference>
<dbReference type="EMBL" id="FLRJ01000771">
    <property type="protein sequence ID" value="SBT74656.1"/>
    <property type="molecule type" value="Genomic_DNA"/>
</dbReference>
<reference evidence="1 2" key="1">
    <citation type="submission" date="2016-06" db="EMBL/GenBank/DDBJ databases">
        <authorList>
            <consortium name="Pathogen Informatics"/>
        </authorList>
    </citation>
    <scope>NUCLEOTIDE SEQUENCE [LARGE SCALE GENOMIC DNA]</scope>
</reference>
<dbReference type="Pfam" id="PF05795">
    <property type="entry name" value="Plasmodium_Vir"/>
    <property type="match status" value="1"/>
</dbReference>
<feature type="non-terminal residue" evidence="1">
    <location>
        <position position="1"/>
    </location>
</feature>
<evidence type="ECO:0000313" key="1">
    <source>
        <dbReference type="EMBL" id="SBT74656.1"/>
    </source>
</evidence>
<dbReference type="OrthoDB" id="7250310at2759"/>
<sequence length="370" mass="43443">YMGIILKEYSILSIKKKEKKKSIFINIYRHEHYKGVKIFGYTPKELYSERFYQERELPYNDLYKYKTHCNSIIVSDQKNHMKDLCKRVLKYLEQSEKWKENTNGYDQCILLNYWIYDKIAYYFGHHNTENINIAFSALKLIWYYLVNEPKEGSYYKKCQPLFDKILKHDDWDKRKELYDYCIDYDLIGPMCKSYDHKCMQYYEYIEKKSYLFEHFESICTSGENNCPHFYEKCKSKNPKLVLPTLMCHEKIKAQRDAAAEATANSLALQRAQKHQKGTGLHDSGIDLTTDTSQIGTKVGQTVLGVAPVLFAASALYRYTPLGLWIRNIGGNNPNNMNNVDGEMAGFFGNAQESGNMFFDGEENYISYQPM</sequence>
<dbReference type="VEuPathDB" id="PlasmoDB:PocGH01_00178200"/>
<dbReference type="Proteomes" id="UP000243200">
    <property type="component" value="Unassembled WGS sequence"/>
</dbReference>